<evidence type="ECO:0000313" key="3">
    <source>
        <dbReference type="EMBL" id="MBP2327275.1"/>
    </source>
</evidence>
<evidence type="ECO:0000313" key="4">
    <source>
        <dbReference type="Proteomes" id="UP001519332"/>
    </source>
</evidence>
<protein>
    <recommendedName>
        <fullName evidence="2">Right handed beta helix domain-containing protein</fullName>
    </recommendedName>
</protein>
<dbReference type="Pfam" id="PF13229">
    <property type="entry name" value="Beta_helix"/>
    <property type="match status" value="1"/>
</dbReference>
<sequence length="497" mass="53085">MTETRSHEFQAGAAPGGKIYYVDSVAGDDASSGRTTQRPWRSLERLNQVTFQAGDMIRFRRGREFAGMFTPRGSGSPGRPITIDAYGTGPKPVIDGGGATAAIMLSNVEGWQVRDLDVRNEGPPPVPGEQRAGIYVLLEDFGVGRHYVISNVDVHDVNGPDSRSPIPSGGIVFVAGGTARPTGFDGVTVENNTVEHADRLGIALMSHWTRRDRYPDGTGSAYVPSKNVVIRRNRVKDVGGDGIMIYNGVRALVEHNVVDGFAGRSAEFNSGVYGFNSDNSLFRHNEICNGQRNGMALDIETADNGTVYEYNFSHHNNGGFLLTCNDAGAIANNNVIRYNISHDDRDGDGSVPLGVITVACGIATNLRIHNNTIYAPNAARVINNLGETAAEVSSNIFIGRSAGSTITDPHGTYSGNVYHNVTLRRAVDANAVEADPLLAIQDGQTDADVHWFQLREGSAALKGGDPTLEHNGRDYFGNAVSGTSPNIGAYQGPGVTP</sequence>
<reference evidence="3 4" key="1">
    <citation type="submission" date="2021-03" db="EMBL/GenBank/DDBJ databases">
        <title>Sequencing the genomes of 1000 actinobacteria strains.</title>
        <authorList>
            <person name="Klenk H.-P."/>
        </authorList>
    </citation>
    <scope>NUCLEOTIDE SEQUENCE [LARGE SCALE GENOMIC DNA]</scope>
    <source>
        <strain evidence="3 4">DSM 46670</strain>
    </source>
</reference>
<gene>
    <name evidence="3" type="ORF">JOF56_007660</name>
</gene>
<evidence type="ECO:0000256" key="1">
    <source>
        <dbReference type="SAM" id="MobiDB-lite"/>
    </source>
</evidence>
<dbReference type="InterPro" id="IPR039448">
    <property type="entry name" value="Beta_helix"/>
</dbReference>
<dbReference type="EMBL" id="JAGINW010000001">
    <property type="protein sequence ID" value="MBP2327275.1"/>
    <property type="molecule type" value="Genomic_DNA"/>
</dbReference>
<dbReference type="InterPro" id="IPR011050">
    <property type="entry name" value="Pectin_lyase_fold/virulence"/>
</dbReference>
<comment type="caution">
    <text evidence="3">The sequence shown here is derived from an EMBL/GenBank/DDBJ whole genome shotgun (WGS) entry which is preliminary data.</text>
</comment>
<dbReference type="InterPro" id="IPR012334">
    <property type="entry name" value="Pectin_lyas_fold"/>
</dbReference>
<keyword evidence="4" id="KW-1185">Reference proteome</keyword>
<dbReference type="SMART" id="SM00710">
    <property type="entry name" value="PbH1"/>
    <property type="match status" value="6"/>
</dbReference>
<dbReference type="SUPFAM" id="SSF51126">
    <property type="entry name" value="Pectin lyase-like"/>
    <property type="match status" value="1"/>
</dbReference>
<name>A0ABS4TTH1_9PSEU</name>
<feature type="domain" description="Right handed beta helix" evidence="2">
    <location>
        <begin position="185"/>
        <end position="339"/>
    </location>
</feature>
<organism evidence="3 4">
    <name type="scientific">Kibdelosporangium banguiense</name>
    <dbReference type="NCBI Taxonomy" id="1365924"/>
    <lineage>
        <taxon>Bacteria</taxon>
        <taxon>Bacillati</taxon>
        <taxon>Actinomycetota</taxon>
        <taxon>Actinomycetes</taxon>
        <taxon>Pseudonocardiales</taxon>
        <taxon>Pseudonocardiaceae</taxon>
        <taxon>Kibdelosporangium</taxon>
    </lineage>
</organism>
<dbReference type="Gene3D" id="2.160.20.10">
    <property type="entry name" value="Single-stranded right-handed beta-helix, Pectin lyase-like"/>
    <property type="match status" value="1"/>
</dbReference>
<dbReference type="RefSeq" id="WP_209644247.1">
    <property type="nucleotide sequence ID" value="NZ_JAGINW010000001.1"/>
</dbReference>
<dbReference type="InterPro" id="IPR006626">
    <property type="entry name" value="PbH1"/>
</dbReference>
<evidence type="ECO:0000259" key="2">
    <source>
        <dbReference type="Pfam" id="PF13229"/>
    </source>
</evidence>
<accession>A0ABS4TTH1</accession>
<feature type="region of interest" description="Disordered" evidence="1">
    <location>
        <begin position="477"/>
        <end position="497"/>
    </location>
</feature>
<dbReference type="Proteomes" id="UP001519332">
    <property type="component" value="Unassembled WGS sequence"/>
</dbReference>
<proteinExistence type="predicted"/>